<feature type="transmembrane region" description="Helical" evidence="6">
    <location>
        <begin position="257"/>
        <end position="276"/>
    </location>
</feature>
<evidence type="ECO:0000256" key="2">
    <source>
        <dbReference type="ARBA" id="ARBA00022475"/>
    </source>
</evidence>
<evidence type="ECO:0000256" key="1">
    <source>
        <dbReference type="ARBA" id="ARBA00004651"/>
    </source>
</evidence>
<reference evidence="9" key="1">
    <citation type="journal article" date="2019" name="Int. J. Syst. Evol. Microbiol.">
        <title>The Global Catalogue of Microorganisms (GCM) 10K type strain sequencing project: providing services to taxonomists for standard genome sequencing and annotation.</title>
        <authorList>
            <consortium name="The Broad Institute Genomics Platform"/>
            <consortium name="The Broad Institute Genome Sequencing Center for Infectious Disease"/>
            <person name="Wu L."/>
            <person name="Ma J."/>
        </authorList>
    </citation>
    <scope>NUCLEOTIDE SEQUENCE [LARGE SCALE GENOMIC DNA]</scope>
    <source>
        <strain evidence="9">CGMCC 4.7289</strain>
    </source>
</reference>
<dbReference type="RefSeq" id="WP_253757796.1">
    <property type="nucleotide sequence ID" value="NZ_JAMZDZ010000001.1"/>
</dbReference>
<feature type="transmembrane region" description="Helical" evidence="6">
    <location>
        <begin position="74"/>
        <end position="97"/>
    </location>
</feature>
<gene>
    <name evidence="8" type="ORF">ACFOZ4_07735</name>
</gene>
<sequence>MIELLAIFALLLLGGGMALAVAFGVGTRKPAGPPSPTALWLRRMVTGDRIDDPAHARLRAALVLGGVGAGAATWFLTGWPVGAAIALLAVPGLPWLLSAAGAEKRAIARLGALEAWTRRVGDYVHNGLGLQAAIVASARTTTVPLIGPEVRNLAVRLQAGVDPVAALRAFADELDDYSCDEVVAPLILQLADAGDGLHNALVDIAHAIQEEITTRSTVDSERARARFTVKFLTVATGIVALFGAFNAGAALAYGTVLGQLLLAVLAGIYIALMLWIRSLSLPERRPRLLSGPPIEGGAA</sequence>
<feature type="transmembrane region" description="Helical" evidence="6">
    <location>
        <begin position="231"/>
        <end position="251"/>
    </location>
</feature>
<dbReference type="PANTHER" id="PTHR35007:SF3">
    <property type="entry name" value="POSSIBLE CONSERVED ALANINE RICH MEMBRANE PROTEIN"/>
    <property type="match status" value="1"/>
</dbReference>
<evidence type="ECO:0000313" key="8">
    <source>
        <dbReference type="EMBL" id="MFC4130491.1"/>
    </source>
</evidence>
<organism evidence="8 9">
    <name type="scientific">Hamadaea flava</name>
    <dbReference type="NCBI Taxonomy" id="1742688"/>
    <lineage>
        <taxon>Bacteria</taxon>
        <taxon>Bacillati</taxon>
        <taxon>Actinomycetota</taxon>
        <taxon>Actinomycetes</taxon>
        <taxon>Micromonosporales</taxon>
        <taxon>Micromonosporaceae</taxon>
        <taxon>Hamadaea</taxon>
    </lineage>
</organism>
<evidence type="ECO:0000256" key="6">
    <source>
        <dbReference type="SAM" id="Phobius"/>
    </source>
</evidence>
<keyword evidence="2" id="KW-1003">Cell membrane</keyword>
<proteinExistence type="predicted"/>
<dbReference type="Pfam" id="PF00482">
    <property type="entry name" value="T2SSF"/>
    <property type="match status" value="1"/>
</dbReference>
<dbReference type="EMBL" id="JBHSAY010000005">
    <property type="protein sequence ID" value="MFC4130491.1"/>
    <property type="molecule type" value="Genomic_DNA"/>
</dbReference>
<feature type="domain" description="Type II secretion system protein GspF" evidence="7">
    <location>
        <begin position="116"/>
        <end position="242"/>
    </location>
</feature>
<dbReference type="Proteomes" id="UP001595816">
    <property type="component" value="Unassembled WGS sequence"/>
</dbReference>
<keyword evidence="3 6" id="KW-0812">Transmembrane</keyword>
<name>A0ABV8LJ55_9ACTN</name>
<comment type="subcellular location">
    <subcellularLocation>
        <location evidence="1">Cell membrane</location>
        <topology evidence="1">Multi-pass membrane protein</topology>
    </subcellularLocation>
</comment>
<keyword evidence="9" id="KW-1185">Reference proteome</keyword>
<keyword evidence="4 6" id="KW-1133">Transmembrane helix</keyword>
<comment type="caution">
    <text evidence="8">The sequence shown here is derived from an EMBL/GenBank/DDBJ whole genome shotgun (WGS) entry which is preliminary data.</text>
</comment>
<keyword evidence="5 6" id="KW-0472">Membrane</keyword>
<evidence type="ECO:0000256" key="5">
    <source>
        <dbReference type="ARBA" id="ARBA00023136"/>
    </source>
</evidence>
<accession>A0ABV8LJ55</accession>
<dbReference type="InterPro" id="IPR018076">
    <property type="entry name" value="T2SS_GspF_dom"/>
</dbReference>
<dbReference type="PANTHER" id="PTHR35007">
    <property type="entry name" value="INTEGRAL MEMBRANE PROTEIN-RELATED"/>
    <property type="match status" value="1"/>
</dbReference>
<evidence type="ECO:0000259" key="7">
    <source>
        <dbReference type="Pfam" id="PF00482"/>
    </source>
</evidence>
<evidence type="ECO:0000313" key="9">
    <source>
        <dbReference type="Proteomes" id="UP001595816"/>
    </source>
</evidence>
<protein>
    <submittedName>
        <fullName evidence="8">Type II secretion system F family protein</fullName>
    </submittedName>
</protein>
<evidence type="ECO:0000256" key="4">
    <source>
        <dbReference type="ARBA" id="ARBA00022989"/>
    </source>
</evidence>
<evidence type="ECO:0000256" key="3">
    <source>
        <dbReference type="ARBA" id="ARBA00022692"/>
    </source>
</evidence>